<dbReference type="InterPro" id="IPR050714">
    <property type="entry name" value="Cobalamin_biosynth_MTase"/>
</dbReference>
<reference evidence="7 8" key="1">
    <citation type="submission" date="2017-10" db="EMBL/GenBank/DDBJ databases">
        <title>The draft genome sequence of Williamsia sp. BULT 1.1 isolated from the semi-arid grassland soils from South Africa.</title>
        <authorList>
            <person name="Kabwe M.H."/>
            <person name="Govender N."/>
            <person name="Mutseka Lunga P."/>
            <person name="Vikram S."/>
            <person name="Makhalanyane T.P."/>
        </authorList>
    </citation>
    <scope>NUCLEOTIDE SEQUENCE [LARGE SCALE GENOMIC DNA]</scope>
    <source>
        <strain evidence="7 8">BULT 1.1</strain>
    </source>
</reference>
<gene>
    <name evidence="7" type="ORF">CSW57_08070</name>
</gene>
<dbReference type="InterPro" id="IPR029063">
    <property type="entry name" value="SAM-dependent_MTases_sf"/>
</dbReference>
<feature type="domain" description="Tetrapyrrole methylase" evidence="6">
    <location>
        <begin position="6"/>
        <end position="188"/>
    </location>
</feature>
<sequence length="403" mass="43421">MTDPRFVVVGIGADGWDGLTVAAQRELQSARVIYGSARQIDLLAPVQAELRPWTSPMSRHLRDVLARTEPKAVHILASGDPMFHGVGSSIVKQVGTQHVRIIPAVSSVSLAAARLGWDLSTTSIRSIVDRPLDSILSAVTDNVRLLILSRDETSPTHIAELLTTHGFGWSQITVLEQLGSHRERHVTGIARTWEAPVVDRLNLVAVHCVGPAVSSQAGLPDTDFSNDGQLTKQAVRALTVTALRPAPHQLMWDVGAGAGSIAIEWLRTDPSCTAIAFESDPLRRERIARNAADMGVSGNLTVLGRAPDDFEHAPDPDTIFIGGGVTAPGIIDGCWEALLDGGRMVVNAVTIESEAVLVKQRSLVGGTLRRFHIDHAEALGTMTTWRPTLPVTQWIADKPRSIE</sequence>
<dbReference type="CDD" id="cd11644">
    <property type="entry name" value="Precorrin-6Y-MT"/>
    <property type="match status" value="1"/>
</dbReference>
<dbReference type="GO" id="GO:0008276">
    <property type="term" value="F:protein methyltransferase activity"/>
    <property type="evidence" value="ECO:0007669"/>
    <property type="project" value="InterPro"/>
</dbReference>
<evidence type="ECO:0000313" key="7">
    <source>
        <dbReference type="EMBL" id="PHV67616.1"/>
    </source>
</evidence>
<dbReference type="GO" id="GO:0009236">
    <property type="term" value="P:cobalamin biosynthetic process"/>
    <property type="evidence" value="ECO:0007669"/>
    <property type="project" value="UniProtKB-UniPathway"/>
</dbReference>
<dbReference type="Gene3D" id="3.40.1010.10">
    <property type="entry name" value="Cobalt-precorrin-4 Transmethylase, Domain 1"/>
    <property type="match status" value="1"/>
</dbReference>
<dbReference type="PIRSF" id="PIRSF036428">
    <property type="entry name" value="CobL"/>
    <property type="match status" value="1"/>
</dbReference>
<dbReference type="SUPFAM" id="SSF53335">
    <property type="entry name" value="S-adenosyl-L-methionine-dependent methyltransferases"/>
    <property type="match status" value="1"/>
</dbReference>
<accession>A0A2G3PPC6</accession>
<dbReference type="Proteomes" id="UP000225108">
    <property type="component" value="Unassembled WGS sequence"/>
</dbReference>
<dbReference type="InterPro" id="IPR012818">
    <property type="entry name" value="CbiE"/>
</dbReference>
<dbReference type="Gene3D" id="3.40.50.150">
    <property type="entry name" value="Vaccinia Virus protein VP39"/>
    <property type="match status" value="1"/>
</dbReference>
<evidence type="ECO:0000256" key="3">
    <source>
        <dbReference type="ARBA" id="ARBA00022603"/>
    </source>
</evidence>
<dbReference type="Pfam" id="PF00590">
    <property type="entry name" value="TP_methylase"/>
    <property type="match status" value="1"/>
</dbReference>
<keyword evidence="2" id="KW-0169">Cobalamin biosynthesis</keyword>
<evidence type="ECO:0000259" key="6">
    <source>
        <dbReference type="Pfam" id="PF00590"/>
    </source>
</evidence>
<dbReference type="AlphaFoldDB" id="A0A2G3PPC6"/>
<proteinExistence type="predicted"/>
<dbReference type="NCBIfam" id="TIGR02467">
    <property type="entry name" value="CbiE"/>
    <property type="match status" value="1"/>
</dbReference>
<dbReference type="SUPFAM" id="SSF53790">
    <property type="entry name" value="Tetrapyrrole methylase"/>
    <property type="match status" value="1"/>
</dbReference>
<evidence type="ECO:0000313" key="8">
    <source>
        <dbReference type="Proteomes" id="UP000225108"/>
    </source>
</evidence>
<dbReference type="InterPro" id="IPR014777">
    <property type="entry name" value="4pyrrole_Mease_sub1"/>
</dbReference>
<keyword evidence="3" id="KW-0489">Methyltransferase</keyword>
<evidence type="ECO:0000256" key="4">
    <source>
        <dbReference type="ARBA" id="ARBA00022679"/>
    </source>
</evidence>
<keyword evidence="5" id="KW-0949">S-adenosyl-L-methionine</keyword>
<name>A0A2G3PPC6_WILMA</name>
<dbReference type="NCBIfam" id="TIGR02469">
    <property type="entry name" value="CbiT"/>
    <property type="match status" value="1"/>
</dbReference>
<dbReference type="EMBL" id="PEBD01000005">
    <property type="protein sequence ID" value="PHV67616.1"/>
    <property type="molecule type" value="Genomic_DNA"/>
</dbReference>
<evidence type="ECO:0000256" key="1">
    <source>
        <dbReference type="ARBA" id="ARBA00004953"/>
    </source>
</evidence>
<dbReference type="InterPro" id="IPR035996">
    <property type="entry name" value="4pyrrol_Methylase_sf"/>
</dbReference>
<organism evidence="7 8">
    <name type="scientific">Williamsia marianensis</name>
    <dbReference type="NCBI Taxonomy" id="85044"/>
    <lineage>
        <taxon>Bacteria</taxon>
        <taxon>Bacillati</taxon>
        <taxon>Actinomycetota</taxon>
        <taxon>Actinomycetes</taxon>
        <taxon>Mycobacteriales</taxon>
        <taxon>Nocardiaceae</taxon>
        <taxon>Williamsia</taxon>
    </lineage>
</organism>
<evidence type="ECO:0000256" key="2">
    <source>
        <dbReference type="ARBA" id="ARBA00022573"/>
    </source>
</evidence>
<dbReference type="InterPro" id="IPR014008">
    <property type="entry name" value="Cbl_synth_MTase_CbiT"/>
</dbReference>
<dbReference type="PANTHER" id="PTHR43182">
    <property type="entry name" value="COBALT-PRECORRIN-6B C(15)-METHYLTRANSFERASE (DECARBOXYLATING)"/>
    <property type="match status" value="1"/>
</dbReference>
<dbReference type="UniPathway" id="UPA00148"/>
<dbReference type="GO" id="GO:0032259">
    <property type="term" value="P:methylation"/>
    <property type="evidence" value="ECO:0007669"/>
    <property type="project" value="UniProtKB-KW"/>
</dbReference>
<keyword evidence="4" id="KW-0808">Transferase</keyword>
<dbReference type="InterPro" id="IPR000878">
    <property type="entry name" value="4pyrrol_Mease"/>
</dbReference>
<comment type="caution">
    <text evidence="7">The sequence shown here is derived from an EMBL/GenBank/DDBJ whole genome shotgun (WGS) entry which is preliminary data.</text>
</comment>
<dbReference type="PANTHER" id="PTHR43182:SF1">
    <property type="entry name" value="COBALT-PRECORRIN-7 C(5)-METHYLTRANSFERASE"/>
    <property type="match status" value="1"/>
</dbReference>
<dbReference type="RefSeq" id="WP_099382300.1">
    <property type="nucleotide sequence ID" value="NZ_PEBD01000005.1"/>
</dbReference>
<comment type="pathway">
    <text evidence="1">Cofactor biosynthesis; adenosylcobalamin biosynthesis.</text>
</comment>
<protein>
    <submittedName>
        <fullName evidence="7">Cobalamin biosynthesis bifunctional protein CbiET</fullName>
    </submittedName>
</protein>
<dbReference type="InterPro" id="IPR006365">
    <property type="entry name" value="Cbl_synth_CobL"/>
</dbReference>
<evidence type="ECO:0000256" key="5">
    <source>
        <dbReference type="ARBA" id="ARBA00022691"/>
    </source>
</evidence>